<keyword evidence="2" id="KW-0433">Leucine-rich repeat</keyword>
<comment type="subcellular location">
    <subcellularLocation>
        <location evidence="1">Membrane</location>
        <topology evidence="1">Single-pass type I membrane protein</topology>
    </subcellularLocation>
</comment>
<dbReference type="InterPro" id="IPR032675">
    <property type="entry name" value="LRR_dom_sf"/>
</dbReference>
<keyword evidence="3 9" id="KW-0812">Transmembrane</keyword>
<protein>
    <recommendedName>
        <fullName evidence="10">Leucine-rich repeat-containing N-terminal plant-type domain-containing protein</fullName>
    </recommendedName>
</protein>
<dbReference type="GO" id="GO:0016020">
    <property type="term" value="C:membrane"/>
    <property type="evidence" value="ECO:0007669"/>
    <property type="project" value="UniProtKB-SubCell"/>
</dbReference>
<evidence type="ECO:0000256" key="9">
    <source>
        <dbReference type="SAM" id="Phobius"/>
    </source>
</evidence>
<keyword evidence="4" id="KW-0732">Signal</keyword>
<evidence type="ECO:0000256" key="3">
    <source>
        <dbReference type="ARBA" id="ARBA00022692"/>
    </source>
</evidence>
<dbReference type="PANTHER" id="PTHR48063">
    <property type="entry name" value="LRR RECEPTOR-LIKE KINASE"/>
    <property type="match status" value="1"/>
</dbReference>
<dbReference type="PANTHER" id="PTHR48063:SF93">
    <property type="entry name" value="LEUCINE-RICH REPEAT-CONTAINING N-TERMINAL PLANT-TYPE DOMAIN-CONTAINING PROTEIN"/>
    <property type="match status" value="1"/>
</dbReference>
<evidence type="ECO:0000256" key="1">
    <source>
        <dbReference type="ARBA" id="ARBA00004479"/>
    </source>
</evidence>
<dbReference type="InterPro" id="IPR001611">
    <property type="entry name" value="Leu-rich_rpt"/>
</dbReference>
<organism evidence="11 12">
    <name type="scientific">Panicum virgatum</name>
    <name type="common">Blackwell switchgrass</name>
    <dbReference type="NCBI Taxonomy" id="38727"/>
    <lineage>
        <taxon>Eukaryota</taxon>
        <taxon>Viridiplantae</taxon>
        <taxon>Streptophyta</taxon>
        <taxon>Embryophyta</taxon>
        <taxon>Tracheophyta</taxon>
        <taxon>Spermatophyta</taxon>
        <taxon>Magnoliopsida</taxon>
        <taxon>Liliopsida</taxon>
        <taxon>Poales</taxon>
        <taxon>Poaceae</taxon>
        <taxon>PACMAD clade</taxon>
        <taxon>Panicoideae</taxon>
        <taxon>Panicodae</taxon>
        <taxon>Paniceae</taxon>
        <taxon>Panicinae</taxon>
        <taxon>Panicum</taxon>
        <taxon>Panicum sect. Hiantes</taxon>
    </lineage>
</organism>
<evidence type="ECO:0000256" key="7">
    <source>
        <dbReference type="ARBA" id="ARBA00023136"/>
    </source>
</evidence>
<feature type="domain" description="Leucine-rich repeat-containing N-terminal plant-type" evidence="10">
    <location>
        <begin position="56"/>
        <end position="93"/>
    </location>
</feature>
<name>A0A8T0SV29_PANVG</name>
<dbReference type="Proteomes" id="UP000823388">
    <property type="component" value="Chromosome 5K"/>
</dbReference>
<dbReference type="InterPro" id="IPR046956">
    <property type="entry name" value="RLP23-like"/>
</dbReference>
<evidence type="ECO:0000256" key="2">
    <source>
        <dbReference type="ARBA" id="ARBA00022614"/>
    </source>
</evidence>
<evidence type="ECO:0000256" key="6">
    <source>
        <dbReference type="ARBA" id="ARBA00022989"/>
    </source>
</evidence>
<reference evidence="11" key="1">
    <citation type="submission" date="2020-05" db="EMBL/GenBank/DDBJ databases">
        <title>WGS assembly of Panicum virgatum.</title>
        <authorList>
            <person name="Lovell J.T."/>
            <person name="Jenkins J."/>
            <person name="Shu S."/>
            <person name="Juenger T.E."/>
            <person name="Schmutz J."/>
        </authorList>
    </citation>
    <scope>NUCLEOTIDE SEQUENCE</scope>
    <source>
        <strain evidence="11">AP13</strain>
    </source>
</reference>
<accession>A0A8T0SV29</accession>
<keyword evidence="5" id="KW-0677">Repeat</keyword>
<comment type="caution">
    <text evidence="11">The sequence shown here is derived from an EMBL/GenBank/DDBJ whole genome shotgun (WGS) entry which is preliminary data.</text>
</comment>
<dbReference type="Gene3D" id="3.80.10.10">
    <property type="entry name" value="Ribonuclease Inhibitor"/>
    <property type="match status" value="1"/>
</dbReference>
<evidence type="ECO:0000256" key="5">
    <source>
        <dbReference type="ARBA" id="ARBA00022737"/>
    </source>
</evidence>
<keyword evidence="6 9" id="KW-1133">Transmembrane helix</keyword>
<keyword evidence="8" id="KW-0325">Glycoprotein</keyword>
<dbReference type="Pfam" id="PF08263">
    <property type="entry name" value="LRRNT_2"/>
    <property type="match status" value="1"/>
</dbReference>
<evidence type="ECO:0000256" key="4">
    <source>
        <dbReference type="ARBA" id="ARBA00022729"/>
    </source>
</evidence>
<evidence type="ECO:0000313" key="11">
    <source>
        <dbReference type="EMBL" id="KAG2602491.1"/>
    </source>
</evidence>
<gene>
    <name evidence="11" type="ORF">PVAP13_5KG692900</name>
</gene>
<evidence type="ECO:0000259" key="10">
    <source>
        <dbReference type="Pfam" id="PF08263"/>
    </source>
</evidence>
<proteinExistence type="predicted"/>
<evidence type="ECO:0000256" key="8">
    <source>
        <dbReference type="ARBA" id="ARBA00023180"/>
    </source>
</evidence>
<sequence>MPSAVLLCLDQLTAATIFLHFKRSFNFECSFTAFSRFFLWFLLLRSSSFCSGSELDVRCLKTLQRSVIDPRGVLESSWNFSSFICSFTGVECWYPDEERVLSLRLSNMGLEGQFPQGLEYCTSLVTLDLSCNNFSGSIPSDIARQLPYLSSLDLSFNIFSGEIPPAISNLAYLNDLYLPRNQLSGQIPGQFGVMARLTSFDVADNLLSGPIPLALQKFPASTFAGNPELCDAPLDKCPRKTTKRRLIIHDESVIGAAAGFVVGFVAAFNLGAIGTSANI</sequence>
<dbReference type="Pfam" id="PF00560">
    <property type="entry name" value="LRR_1"/>
    <property type="match status" value="2"/>
</dbReference>
<dbReference type="FunFam" id="3.80.10.10:FF:000400">
    <property type="entry name" value="Nuclear pore complex protein NUP107"/>
    <property type="match status" value="1"/>
</dbReference>
<dbReference type="EMBL" id="CM029045">
    <property type="protein sequence ID" value="KAG2602491.1"/>
    <property type="molecule type" value="Genomic_DNA"/>
</dbReference>
<keyword evidence="12" id="KW-1185">Reference proteome</keyword>
<keyword evidence="7 9" id="KW-0472">Membrane</keyword>
<feature type="transmembrane region" description="Helical" evidence="9">
    <location>
        <begin position="253"/>
        <end position="273"/>
    </location>
</feature>
<dbReference type="AlphaFoldDB" id="A0A8T0SV29"/>
<dbReference type="InterPro" id="IPR013210">
    <property type="entry name" value="LRR_N_plant-typ"/>
</dbReference>
<evidence type="ECO:0000313" key="12">
    <source>
        <dbReference type="Proteomes" id="UP000823388"/>
    </source>
</evidence>
<dbReference type="SUPFAM" id="SSF52058">
    <property type="entry name" value="L domain-like"/>
    <property type="match status" value="1"/>
</dbReference>